<evidence type="ECO:0000313" key="10">
    <source>
        <dbReference type="EMBL" id="JAT62291.1"/>
    </source>
</evidence>
<accession>A0A1D1Z3W0</accession>
<feature type="domain" description="3-oxo-5-alpha-steroid 4-dehydrogenase C-terminal" evidence="8">
    <location>
        <begin position="291"/>
        <end position="404"/>
    </location>
</feature>
<reference evidence="9" key="1">
    <citation type="submission" date="2015-07" db="EMBL/GenBank/DDBJ databases">
        <title>Transcriptome Assembly of Anthurium amnicola.</title>
        <authorList>
            <person name="Suzuki J."/>
        </authorList>
    </citation>
    <scope>NUCLEOTIDE SEQUENCE</scope>
</reference>
<dbReference type="GO" id="GO:0005783">
    <property type="term" value="C:endoplasmic reticulum"/>
    <property type="evidence" value="ECO:0007669"/>
    <property type="project" value="TreeGrafter"/>
</dbReference>
<dbReference type="InterPro" id="IPR039698">
    <property type="entry name" value="Dfg10/SRD5A3"/>
</dbReference>
<keyword evidence="5 7" id="KW-0472">Membrane</keyword>
<dbReference type="GO" id="GO:0003865">
    <property type="term" value="F:3-oxo-5-alpha-steroid 4-dehydrogenase activity"/>
    <property type="evidence" value="ECO:0007669"/>
    <property type="project" value="TreeGrafter"/>
</dbReference>
<dbReference type="InterPro" id="IPR001104">
    <property type="entry name" value="3-oxo-5_a-steroid_4-DH_C"/>
</dbReference>
<evidence type="ECO:0000256" key="1">
    <source>
        <dbReference type="ARBA" id="ARBA00004127"/>
    </source>
</evidence>
<feature type="transmembrane region" description="Helical" evidence="7">
    <location>
        <begin position="361"/>
        <end position="379"/>
    </location>
</feature>
<comment type="subcellular location">
    <subcellularLocation>
        <location evidence="1">Endomembrane system</location>
        <topology evidence="1">Multi-pass membrane protein</topology>
    </subcellularLocation>
</comment>
<organism evidence="9">
    <name type="scientific">Anthurium amnicola</name>
    <dbReference type="NCBI Taxonomy" id="1678845"/>
    <lineage>
        <taxon>Eukaryota</taxon>
        <taxon>Viridiplantae</taxon>
        <taxon>Streptophyta</taxon>
        <taxon>Embryophyta</taxon>
        <taxon>Tracheophyta</taxon>
        <taxon>Spermatophyta</taxon>
        <taxon>Magnoliopsida</taxon>
        <taxon>Liliopsida</taxon>
        <taxon>Araceae</taxon>
        <taxon>Pothoideae</taxon>
        <taxon>Potheae</taxon>
        <taxon>Anthurium</taxon>
    </lineage>
</organism>
<feature type="region of interest" description="Disordered" evidence="6">
    <location>
        <begin position="1"/>
        <end position="64"/>
    </location>
</feature>
<gene>
    <name evidence="9" type="primary">Os04g0576800_0</name>
    <name evidence="10" type="synonym">Os04g0576800_3</name>
    <name evidence="9" type="ORF">g.81478</name>
    <name evidence="10" type="ORF">g.81494</name>
</gene>
<dbReference type="AlphaFoldDB" id="A0A1D1Z3W0"/>
<evidence type="ECO:0000256" key="6">
    <source>
        <dbReference type="SAM" id="MobiDB-lite"/>
    </source>
</evidence>
<feature type="compositionally biased region" description="Polar residues" evidence="6">
    <location>
        <begin position="1"/>
        <end position="12"/>
    </location>
</feature>
<dbReference type="EMBL" id="GDJX01006424">
    <property type="protein sequence ID" value="JAT61512.1"/>
    <property type="molecule type" value="Transcribed_RNA"/>
</dbReference>
<dbReference type="EMBL" id="GDJX01005645">
    <property type="protein sequence ID" value="JAT62291.1"/>
    <property type="molecule type" value="Transcribed_RNA"/>
</dbReference>
<dbReference type="GO" id="GO:0006488">
    <property type="term" value="P:dolichol-linked oligosaccharide biosynthetic process"/>
    <property type="evidence" value="ECO:0007669"/>
    <property type="project" value="InterPro"/>
</dbReference>
<feature type="transmembrane region" description="Helical" evidence="7">
    <location>
        <begin position="228"/>
        <end position="250"/>
    </location>
</feature>
<keyword evidence="3 7" id="KW-0812">Transmembrane</keyword>
<dbReference type="PROSITE" id="PS50244">
    <property type="entry name" value="S5A_REDUCTASE"/>
    <property type="match status" value="1"/>
</dbReference>
<evidence type="ECO:0000256" key="4">
    <source>
        <dbReference type="ARBA" id="ARBA00022989"/>
    </source>
</evidence>
<name>A0A1D1Z3W0_9ARAE</name>
<evidence type="ECO:0000256" key="3">
    <source>
        <dbReference type="ARBA" id="ARBA00022692"/>
    </source>
</evidence>
<sequence>ANASTLAESLLSSPPKLRHHVNGGGQGDRFTPTSHLARKKQSATAAAIRPPREGARSSGASPASLAHPEMDLRLEDLLRLAWAAATLPIVVASLPIARLRRFHGLLSTLANRGKTSFSSSRSFTVPHSYFLHFYIVAVLWTTCLLVSTWFYAYRKTASDSLHYSTIASHLMGGSHIFSMHKNRQTSIVFARRIWRTVFVLILMEAQALRRLYETLNVFKYKPSARMHIFGYLTGLFFYTAAPVSLCSSFVPEVLSYTSSQINEFVVKGRAGMPATEFNFWEYVKPLMKLGWRQWSGAAIFFWGWIHQYRCHAILGLLRNKTGVDEYFVPSGDWFEIVSCAHYLAEIVVYAGILLASGGLDATVWLLFVFVVTNLVFAAAETHRWYCQKFDSYPPSRNAIIPLIY</sequence>
<proteinExistence type="predicted"/>
<keyword evidence="4 7" id="KW-1133">Transmembrane helix</keyword>
<feature type="transmembrane region" description="Helical" evidence="7">
    <location>
        <begin position="129"/>
        <end position="152"/>
    </location>
</feature>
<dbReference type="PANTHER" id="PTHR14624:SF0">
    <property type="entry name" value="POLYPRENOL REDUCTASE"/>
    <property type="match status" value="1"/>
</dbReference>
<comment type="pathway">
    <text evidence="2">Protein modification; protein glycosylation.</text>
</comment>
<dbReference type="PANTHER" id="PTHR14624">
    <property type="entry name" value="DFG10 PROTEIN"/>
    <property type="match status" value="1"/>
</dbReference>
<dbReference type="Pfam" id="PF02544">
    <property type="entry name" value="Steroid_dh"/>
    <property type="match status" value="1"/>
</dbReference>
<dbReference type="GO" id="GO:0016095">
    <property type="term" value="P:polyprenol catabolic process"/>
    <property type="evidence" value="ECO:0007669"/>
    <property type="project" value="TreeGrafter"/>
</dbReference>
<feature type="transmembrane region" description="Helical" evidence="7">
    <location>
        <begin position="333"/>
        <end position="355"/>
    </location>
</feature>
<feature type="non-terminal residue" evidence="9">
    <location>
        <position position="1"/>
    </location>
</feature>
<evidence type="ECO:0000256" key="2">
    <source>
        <dbReference type="ARBA" id="ARBA00004922"/>
    </source>
</evidence>
<evidence type="ECO:0000259" key="8">
    <source>
        <dbReference type="Pfam" id="PF02544"/>
    </source>
</evidence>
<protein>
    <submittedName>
        <fullName evidence="9">Putative polyprenol reductase 1</fullName>
    </submittedName>
</protein>
<evidence type="ECO:0000256" key="5">
    <source>
        <dbReference type="ARBA" id="ARBA00023136"/>
    </source>
</evidence>
<evidence type="ECO:0000256" key="7">
    <source>
        <dbReference type="SAM" id="Phobius"/>
    </source>
</evidence>
<feature type="transmembrane region" description="Helical" evidence="7">
    <location>
        <begin position="77"/>
        <end position="97"/>
    </location>
</feature>
<dbReference type="UniPathway" id="UPA00378"/>
<evidence type="ECO:0000313" key="9">
    <source>
        <dbReference type="EMBL" id="JAT61512.1"/>
    </source>
</evidence>